<dbReference type="PANTHER" id="PTHR11607">
    <property type="entry name" value="ALPHA-MANNOSIDASE"/>
    <property type="match status" value="1"/>
</dbReference>
<dbReference type="AlphaFoldDB" id="A0A6P5A5E3"/>
<dbReference type="SUPFAM" id="SSF88713">
    <property type="entry name" value="Glycoside hydrolase/deacetylase"/>
    <property type="match status" value="1"/>
</dbReference>
<dbReference type="InterPro" id="IPR011330">
    <property type="entry name" value="Glyco_hydro/deAcase_b/a-brl"/>
</dbReference>
<accession>A0A6P5A5E3</accession>
<keyword evidence="3 10" id="KW-0479">Metal-binding</keyword>
<dbReference type="InterPro" id="IPR013780">
    <property type="entry name" value="Glyco_hydro_b"/>
</dbReference>
<dbReference type="InterPro" id="IPR028995">
    <property type="entry name" value="Glyco_hydro_57/38_cen_sf"/>
</dbReference>
<evidence type="ECO:0000256" key="5">
    <source>
        <dbReference type="ARBA" id="ARBA00022801"/>
    </source>
</evidence>
<sequence>MLGVQVSCDRFDRKKTWNLYFDRVHMDRSSCLLLFLTIGITCVAAQTCGYKKCNSLPIKPGMINVHLVPHTHDDVGWLKTVDQYYYGANTTIQRAGVQYILDGVIPQLEANPRRRFIYVEMAFFKRWWDEQDEDMHGRVKKLVDEGRLEFINGGWCMNDEASTHYNAIIDQMTLGLQFLNTTFGECGRPLVAWHIDPFGHSREQASIFAQMGYDGFFFARLDYQDKMNRLNLKNMEEIWRGSPNDLGKVADLFTGALFGPLYTPPPGLCFELLCQDPPVQDDPRLHDYNVEERVKTAENRSMEQAKHFRTEHIMWTMGSDFHYQAANIWFKNMDKLIKYTNAGNKVNLLYSTPSCYVYHKNQAADVKWSYNNTDDFFPYADKPHSFWSGYFTSRPTIKGYVRECNNFLQVCKQLEVIAGPLPFKNGGPSSQRFREAMAVAQHHDAVSGTEKQHVANDYAMRLHAGAVECQAVVGRALTSKMKKGSVDPPAAQFCTYLNISICPTTEDNDNFAVTVYNPLARQLTGHYLRLPVNGQAYTVSSPKGTSVETQMLKVSPRTVKVRGPRGNATSELVFPVTVPALGFNTYLVSQASKRNTRMESLFMPQAETKLNVVSMMIPQSPMMRGDTEIHNEHLSLVFDSATGYLKTVTNLKKKLTLNVNQAFYWYNSSTGNNKDSTQRSGAYIFRPNGTEPLTIKTKGSVITKVVAGKLVQEVHQVFNDWVTQVIRLYAGQRQAELEWTVGPIPFKDGLGKEIITRFDSDLKTDKKFYTDANGREILQRELNHRQTWKLNQTEPVAGNYYPVNSRIFIKDASKQLTVLTDRSQGGSSLKDGSLELMVHRRMFYDDNFGVGEALNETGVFGDGLVARGKHYLMLESPADSGQLHRTLGEQLYMAPAVSFTPNTLSTQDWSNNFNMDYTALKRELPPSVHLLTLELSDGDTALLRLEHQYQAADRGTPQTVSLQGLFEPFEVVTSSVEELTLGGNIHTEKLHRLSWNTEEGTTGNVSQQCWDPSSATVSLKPMQICTLRFHVKRRW</sequence>
<keyword evidence="6 10" id="KW-0862">Zinc</keyword>
<keyword evidence="8" id="KW-0325">Glycoprotein</keyword>
<dbReference type="KEGG" id="bbel:109485500"/>
<protein>
    <recommendedName>
        <fullName evidence="10">Alpha-mannosidase</fullName>
        <ecNumber evidence="10">3.2.1.-</ecNumber>
    </recommendedName>
</protein>
<dbReference type="InterPro" id="IPR037094">
    <property type="entry name" value="Glyco_hydro_38_cen_sf"/>
</dbReference>
<dbReference type="FunFam" id="2.70.98.30:FF:000003">
    <property type="entry name" value="Alpha-mannosidase"/>
    <property type="match status" value="1"/>
</dbReference>
<dbReference type="GO" id="GO:0005764">
    <property type="term" value="C:lysosome"/>
    <property type="evidence" value="ECO:0007669"/>
    <property type="project" value="TreeGrafter"/>
</dbReference>
<dbReference type="RefSeq" id="XP_019644739.1">
    <property type="nucleotide sequence ID" value="XM_019789180.1"/>
</dbReference>
<dbReference type="Gene3D" id="1.20.1270.50">
    <property type="entry name" value="Glycoside hydrolase family 38, central domain"/>
    <property type="match status" value="2"/>
</dbReference>
<dbReference type="GO" id="GO:0006013">
    <property type="term" value="P:mannose metabolic process"/>
    <property type="evidence" value="ECO:0007669"/>
    <property type="project" value="InterPro"/>
</dbReference>
<dbReference type="RefSeq" id="XP_019644738.1">
    <property type="nucleotide sequence ID" value="XM_019789179.1"/>
</dbReference>
<dbReference type="InterPro" id="IPR050843">
    <property type="entry name" value="Glycosyl_Hydrlase_38"/>
</dbReference>
<evidence type="ECO:0000256" key="10">
    <source>
        <dbReference type="RuleBase" id="RU361199"/>
    </source>
</evidence>
<dbReference type="SUPFAM" id="SSF88688">
    <property type="entry name" value="Families 57/38 glycoside transferase middle domain"/>
    <property type="match status" value="1"/>
</dbReference>
<evidence type="ECO:0000256" key="9">
    <source>
        <dbReference type="ARBA" id="ARBA00023295"/>
    </source>
</evidence>
<evidence type="ECO:0000256" key="3">
    <source>
        <dbReference type="ARBA" id="ARBA00022723"/>
    </source>
</evidence>
<dbReference type="SMART" id="SM00872">
    <property type="entry name" value="Alpha-mann_mid"/>
    <property type="match status" value="1"/>
</dbReference>
<dbReference type="GO" id="GO:0004559">
    <property type="term" value="F:alpha-mannosidase activity"/>
    <property type="evidence" value="ECO:0007669"/>
    <property type="project" value="UniProtKB-EC"/>
</dbReference>
<dbReference type="SUPFAM" id="SSF74650">
    <property type="entry name" value="Galactose mutarotase-like"/>
    <property type="match status" value="1"/>
</dbReference>
<dbReference type="EC" id="3.2.1.-" evidence="10"/>
<evidence type="ECO:0000256" key="2">
    <source>
        <dbReference type="ARBA" id="ARBA00009792"/>
    </source>
</evidence>
<dbReference type="GO" id="GO:0030246">
    <property type="term" value="F:carbohydrate binding"/>
    <property type="evidence" value="ECO:0007669"/>
    <property type="project" value="InterPro"/>
</dbReference>
<comment type="cofactor">
    <cofactor evidence="10">
        <name>Zn(2+)</name>
        <dbReference type="ChEBI" id="CHEBI:29105"/>
    </cofactor>
    <text evidence="10">Binds 1 zinc ion per subunit.</text>
</comment>
<keyword evidence="5 10" id="KW-0378">Hydrolase</keyword>
<organism evidence="12 13">
    <name type="scientific">Branchiostoma belcheri</name>
    <name type="common">Amphioxus</name>
    <dbReference type="NCBI Taxonomy" id="7741"/>
    <lineage>
        <taxon>Eukaryota</taxon>
        <taxon>Metazoa</taxon>
        <taxon>Chordata</taxon>
        <taxon>Cephalochordata</taxon>
        <taxon>Leptocardii</taxon>
        <taxon>Amphioxiformes</taxon>
        <taxon>Branchiostomatidae</taxon>
        <taxon>Branchiostoma</taxon>
    </lineage>
</organism>
<evidence type="ECO:0000256" key="6">
    <source>
        <dbReference type="ARBA" id="ARBA00022833"/>
    </source>
</evidence>
<dbReference type="FunFam" id="2.60.40.1180:FF:000018">
    <property type="entry name" value="Alpha-mannosidase"/>
    <property type="match status" value="1"/>
</dbReference>
<dbReference type="PANTHER" id="PTHR11607:SF3">
    <property type="entry name" value="LYSOSOMAL ALPHA-MANNOSIDASE"/>
    <property type="match status" value="1"/>
</dbReference>
<evidence type="ECO:0000256" key="7">
    <source>
        <dbReference type="ARBA" id="ARBA00023157"/>
    </source>
</evidence>
<dbReference type="InterPro" id="IPR000602">
    <property type="entry name" value="Glyco_hydro_38_N"/>
</dbReference>
<dbReference type="OrthoDB" id="2016903at2759"/>
<dbReference type="Gene3D" id="3.20.110.10">
    <property type="entry name" value="Glycoside hydrolase 38, N terminal domain"/>
    <property type="match status" value="1"/>
</dbReference>
<reference evidence="13 14" key="1">
    <citation type="submission" date="2025-04" db="UniProtKB">
        <authorList>
            <consortium name="RefSeq"/>
        </authorList>
    </citation>
    <scope>IDENTIFICATION</scope>
    <source>
        <tissue evidence="13 14">Gonad</tissue>
    </source>
</reference>
<evidence type="ECO:0000313" key="14">
    <source>
        <dbReference type="RefSeq" id="XP_019644739.1"/>
    </source>
</evidence>
<dbReference type="Pfam" id="PF09261">
    <property type="entry name" value="Alpha-mann_mid"/>
    <property type="match status" value="1"/>
</dbReference>
<dbReference type="Pfam" id="PF17677">
    <property type="entry name" value="Glyco_hydro38C2"/>
    <property type="match status" value="1"/>
</dbReference>
<dbReference type="InterPro" id="IPR015341">
    <property type="entry name" value="Glyco_hydro_38_cen"/>
</dbReference>
<dbReference type="FunFam" id="1.20.1270.50:FF:000003">
    <property type="entry name" value="Alpha-mannosidase"/>
    <property type="match status" value="1"/>
</dbReference>
<dbReference type="Pfam" id="PF07748">
    <property type="entry name" value="Glyco_hydro_38C"/>
    <property type="match status" value="1"/>
</dbReference>
<dbReference type="GO" id="GO:0046872">
    <property type="term" value="F:metal ion binding"/>
    <property type="evidence" value="ECO:0007669"/>
    <property type="project" value="UniProtKB-KW"/>
</dbReference>
<dbReference type="InterPro" id="IPR041147">
    <property type="entry name" value="GH38_C"/>
</dbReference>
<evidence type="ECO:0000313" key="13">
    <source>
        <dbReference type="RefSeq" id="XP_019644738.1"/>
    </source>
</evidence>
<keyword evidence="4" id="KW-0732">Signal</keyword>
<dbReference type="CDD" id="cd10810">
    <property type="entry name" value="GH38N_AMII_LAM_like"/>
    <property type="match status" value="1"/>
</dbReference>
<evidence type="ECO:0000259" key="11">
    <source>
        <dbReference type="SMART" id="SM00872"/>
    </source>
</evidence>
<name>A0A6P5A5E3_BRABE</name>
<dbReference type="FunFam" id="1.20.1270.50:FF:000002">
    <property type="entry name" value="Alpha-mannosidase"/>
    <property type="match status" value="1"/>
</dbReference>
<dbReference type="FunFam" id="3.20.110.10:FF:000001">
    <property type="entry name" value="Alpha-mannosidase"/>
    <property type="match status" value="1"/>
</dbReference>
<evidence type="ECO:0000256" key="4">
    <source>
        <dbReference type="ARBA" id="ARBA00022729"/>
    </source>
</evidence>
<evidence type="ECO:0000313" key="15">
    <source>
        <dbReference type="RefSeq" id="XP_019644740.1"/>
    </source>
</evidence>
<dbReference type="Pfam" id="PF01074">
    <property type="entry name" value="Glyco_hydro_38N"/>
    <property type="match status" value="1"/>
</dbReference>
<dbReference type="InterPro" id="IPR011682">
    <property type="entry name" value="Glyco_hydro_38_C"/>
</dbReference>
<dbReference type="InterPro" id="IPR048534">
    <property type="entry name" value="Man2a1-like_dom"/>
</dbReference>
<dbReference type="Gene3D" id="2.60.40.1360">
    <property type="match status" value="1"/>
</dbReference>
<evidence type="ECO:0000313" key="12">
    <source>
        <dbReference type="Proteomes" id="UP000515135"/>
    </source>
</evidence>
<dbReference type="InterPro" id="IPR011013">
    <property type="entry name" value="Gal_mutarotase_sf_dom"/>
</dbReference>
<dbReference type="GeneID" id="109485500"/>
<dbReference type="InterPro" id="IPR027291">
    <property type="entry name" value="Glyco_hydro_38_N_sf"/>
</dbReference>
<dbReference type="Proteomes" id="UP000515135">
    <property type="component" value="Unplaced"/>
</dbReference>
<feature type="domain" description="Glycoside hydrolase family 38 central" evidence="11">
    <location>
        <begin position="385"/>
        <end position="462"/>
    </location>
</feature>
<comment type="catalytic activity">
    <reaction evidence="1">
        <text>Hydrolysis of terminal, non-reducing alpha-D-mannose residues in alpha-D-mannosides.</text>
        <dbReference type="EC" id="3.2.1.24"/>
    </reaction>
</comment>
<dbReference type="RefSeq" id="XP_019644740.1">
    <property type="nucleotide sequence ID" value="XM_019789181.1"/>
</dbReference>
<dbReference type="Pfam" id="PF21260">
    <property type="entry name" value="Laman-like_dom"/>
    <property type="match status" value="1"/>
</dbReference>
<evidence type="ECO:0000256" key="8">
    <source>
        <dbReference type="ARBA" id="ARBA00023180"/>
    </source>
</evidence>
<keyword evidence="9 10" id="KW-0326">Glycosidase</keyword>
<keyword evidence="12" id="KW-1185">Reference proteome</keyword>
<gene>
    <name evidence="13 14 15" type="primary">LOC109485500</name>
</gene>
<dbReference type="Gene3D" id="2.70.98.30">
    <property type="entry name" value="Golgi alpha-mannosidase II, domain 4"/>
    <property type="match status" value="1"/>
</dbReference>
<proteinExistence type="inferred from homology"/>
<evidence type="ECO:0000256" key="1">
    <source>
        <dbReference type="ARBA" id="ARBA00000365"/>
    </source>
</evidence>
<comment type="similarity">
    <text evidence="2 10">Belongs to the glycosyl hydrolase 38 family.</text>
</comment>
<keyword evidence="7" id="KW-1015">Disulfide bond</keyword>
<dbReference type="Gene3D" id="2.60.40.1180">
    <property type="entry name" value="Golgi alpha-mannosidase II"/>
    <property type="match status" value="1"/>
</dbReference>